<gene>
    <name evidence="2" type="ORF">WG66_19705</name>
</gene>
<evidence type="ECO:0000313" key="3">
    <source>
        <dbReference type="Proteomes" id="UP000054988"/>
    </source>
</evidence>
<dbReference type="CDD" id="cd00920">
    <property type="entry name" value="Cupredoxin"/>
    <property type="match status" value="1"/>
</dbReference>
<dbReference type="PANTHER" id="PTHR34883">
    <property type="entry name" value="SERINE-RICH PROTEIN, PUTATIVE-RELATED-RELATED"/>
    <property type="match status" value="1"/>
</dbReference>
<protein>
    <recommendedName>
        <fullName evidence="4">Phytocyanin domain-containing protein</fullName>
    </recommendedName>
</protein>
<keyword evidence="1" id="KW-0732">Signal</keyword>
<proteinExistence type="predicted"/>
<evidence type="ECO:0000256" key="1">
    <source>
        <dbReference type="SAM" id="SignalP"/>
    </source>
</evidence>
<sequence>MRSLTFFLAFILVYICSVTAENHTISVGPELSFSPSNVLASPGDWVKFKFLRSNHSVVQSTFDNPCTKMEGGIDSGWQPTQSSDLNDPNVESLDIPINDSQSMWFFCAQTQGADHCRQGMVFAINPSTEQTFDEFQAKARNQNQNAGVFLQSDIASLLVIMSGLAVGLSL</sequence>
<feature type="chain" id="PRO_5006901170" description="Phytocyanin domain-containing protein" evidence="1">
    <location>
        <begin position="21"/>
        <end position="170"/>
    </location>
</feature>
<dbReference type="Proteomes" id="UP000054988">
    <property type="component" value="Unassembled WGS sequence"/>
</dbReference>
<dbReference type="InterPro" id="IPR008972">
    <property type="entry name" value="Cupredoxin"/>
</dbReference>
<dbReference type="Gene3D" id="2.60.40.420">
    <property type="entry name" value="Cupredoxins - blue copper proteins"/>
    <property type="match status" value="1"/>
</dbReference>
<reference evidence="2 3" key="1">
    <citation type="submission" date="2015-12" db="EMBL/GenBank/DDBJ databases">
        <title>Draft genome sequence of Moniliophthora roreri, the causal agent of frosty pod rot of cacao.</title>
        <authorList>
            <person name="Aime M.C."/>
            <person name="Diaz-Valderrama J.R."/>
            <person name="Kijpornyongpan T."/>
            <person name="Phillips-Mora W."/>
        </authorList>
    </citation>
    <scope>NUCLEOTIDE SEQUENCE [LARGE SCALE GENOMIC DNA]</scope>
    <source>
        <strain evidence="2 3">MCA 2952</strain>
    </source>
</reference>
<dbReference type="SUPFAM" id="SSF49503">
    <property type="entry name" value="Cupredoxins"/>
    <property type="match status" value="1"/>
</dbReference>
<dbReference type="eggNOG" id="ENOG502S40X">
    <property type="taxonomic scope" value="Eukaryota"/>
</dbReference>
<evidence type="ECO:0008006" key="4">
    <source>
        <dbReference type="Google" id="ProtNLM"/>
    </source>
</evidence>
<evidence type="ECO:0000313" key="2">
    <source>
        <dbReference type="EMBL" id="KTB27695.1"/>
    </source>
</evidence>
<dbReference type="EMBL" id="LATX01002521">
    <property type="protein sequence ID" value="KTB27695.1"/>
    <property type="molecule type" value="Genomic_DNA"/>
</dbReference>
<dbReference type="InterPro" id="IPR052953">
    <property type="entry name" value="Ser-rich/MCO-related"/>
</dbReference>
<organism evidence="2 3">
    <name type="scientific">Moniliophthora roreri</name>
    <name type="common">Frosty pod rot fungus</name>
    <name type="synonym">Monilia roreri</name>
    <dbReference type="NCBI Taxonomy" id="221103"/>
    <lineage>
        <taxon>Eukaryota</taxon>
        <taxon>Fungi</taxon>
        <taxon>Dikarya</taxon>
        <taxon>Basidiomycota</taxon>
        <taxon>Agaricomycotina</taxon>
        <taxon>Agaricomycetes</taxon>
        <taxon>Agaricomycetidae</taxon>
        <taxon>Agaricales</taxon>
        <taxon>Marasmiineae</taxon>
        <taxon>Marasmiaceae</taxon>
        <taxon>Moniliophthora</taxon>
    </lineage>
</organism>
<accession>A0A0W0EUD5</accession>
<dbReference type="PANTHER" id="PTHR34883:SF15">
    <property type="entry name" value="EXTRACELLULAR SERINE-RICH PROTEIN"/>
    <property type="match status" value="1"/>
</dbReference>
<dbReference type="AlphaFoldDB" id="A0A0W0EUD5"/>
<name>A0A0W0EUD5_MONRR</name>
<feature type="signal peptide" evidence="1">
    <location>
        <begin position="1"/>
        <end position="20"/>
    </location>
</feature>
<comment type="caution">
    <text evidence="2">The sequence shown here is derived from an EMBL/GenBank/DDBJ whole genome shotgun (WGS) entry which is preliminary data.</text>
</comment>